<reference evidence="2 3" key="1">
    <citation type="journal article" date="2016" name="Nat. Commun.">
        <title>Thousands of microbial genomes shed light on interconnected biogeochemical processes in an aquifer system.</title>
        <authorList>
            <person name="Anantharaman K."/>
            <person name="Brown C.T."/>
            <person name="Hug L.A."/>
            <person name="Sharon I."/>
            <person name="Castelle C.J."/>
            <person name="Probst A.J."/>
            <person name="Thomas B.C."/>
            <person name="Singh A."/>
            <person name="Wilkins M.J."/>
            <person name="Karaoz U."/>
            <person name="Brodie E.L."/>
            <person name="Williams K.H."/>
            <person name="Hubbard S.S."/>
            <person name="Banfield J.F."/>
        </authorList>
    </citation>
    <scope>NUCLEOTIDE SEQUENCE [LARGE SCALE GENOMIC DNA]</scope>
</reference>
<proteinExistence type="predicted"/>
<dbReference type="Pfam" id="PF07705">
    <property type="entry name" value="CARDB"/>
    <property type="match status" value="1"/>
</dbReference>
<dbReference type="Gene3D" id="2.60.40.10">
    <property type="entry name" value="Immunoglobulins"/>
    <property type="match status" value="1"/>
</dbReference>
<sequence>MGNAPVTCSKPDLITDATTPTTAGINVDQTYYSTISNIGTASASGSITHLFQYDDDADHSAGVNNDTATSSTITNGASVQVSDSHTFTTSGTKYMRVCADNDASFLGTVAELDELNNCSSWTNVTVNPAAGVCSNPPTHYVCSAGNSTNNRSSAAKWTWDCEGTISTDQCAQPKKPPIIIED</sequence>
<comment type="caution">
    <text evidence="2">The sequence shown here is derived from an EMBL/GenBank/DDBJ whole genome shotgun (WGS) entry which is preliminary data.</text>
</comment>
<feature type="domain" description="CARDB" evidence="1">
    <location>
        <begin position="10"/>
        <end position="119"/>
    </location>
</feature>
<evidence type="ECO:0000313" key="2">
    <source>
        <dbReference type="EMBL" id="OGI86910.1"/>
    </source>
</evidence>
<organism evidence="2 3">
    <name type="scientific">Candidatus Nomurabacteria bacterium RIFCSPLOWO2_01_FULL_36_16</name>
    <dbReference type="NCBI Taxonomy" id="1801767"/>
    <lineage>
        <taxon>Bacteria</taxon>
        <taxon>Candidatus Nomuraibacteriota</taxon>
    </lineage>
</organism>
<evidence type="ECO:0000259" key="1">
    <source>
        <dbReference type="Pfam" id="PF07705"/>
    </source>
</evidence>
<gene>
    <name evidence="2" type="ORF">A3A91_03520</name>
</gene>
<protein>
    <recommendedName>
        <fullName evidence="1">CARDB domain-containing protein</fullName>
    </recommendedName>
</protein>
<evidence type="ECO:0000313" key="3">
    <source>
        <dbReference type="Proteomes" id="UP000177001"/>
    </source>
</evidence>
<dbReference type="InterPro" id="IPR011635">
    <property type="entry name" value="CARDB"/>
</dbReference>
<dbReference type="Proteomes" id="UP000177001">
    <property type="component" value="Unassembled WGS sequence"/>
</dbReference>
<dbReference type="AlphaFoldDB" id="A0A1F6WYG1"/>
<name>A0A1F6WYG1_9BACT</name>
<dbReference type="InterPro" id="IPR013783">
    <property type="entry name" value="Ig-like_fold"/>
</dbReference>
<accession>A0A1F6WYG1</accession>
<dbReference type="EMBL" id="MFUR01000008">
    <property type="protein sequence ID" value="OGI86910.1"/>
    <property type="molecule type" value="Genomic_DNA"/>
</dbReference>